<evidence type="ECO:0000313" key="2">
    <source>
        <dbReference type="Proteomes" id="UP001260072"/>
    </source>
</evidence>
<name>A0ABU1FJ88_9MICO</name>
<accession>A0ABU1FJ88</accession>
<dbReference type="Proteomes" id="UP001260072">
    <property type="component" value="Unassembled WGS sequence"/>
</dbReference>
<evidence type="ECO:0000313" key="1">
    <source>
        <dbReference type="EMBL" id="MDR5691825.1"/>
    </source>
</evidence>
<protein>
    <submittedName>
        <fullName evidence="1">Uncharacterized protein</fullName>
    </submittedName>
</protein>
<organism evidence="1 2">
    <name type="scientific">Agromyces indicus</name>
    <dbReference type="NCBI Taxonomy" id="758919"/>
    <lineage>
        <taxon>Bacteria</taxon>
        <taxon>Bacillati</taxon>
        <taxon>Actinomycetota</taxon>
        <taxon>Actinomycetes</taxon>
        <taxon>Micrococcales</taxon>
        <taxon>Microbacteriaceae</taxon>
        <taxon>Agromyces</taxon>
    </lineage>
</organism>
<keyword evidence="2" id="KW-1185">Reference proteome</keyword>
<comment type="caution">
    <text evidence="1">The sequence shown here is derived from an EMBL/GenBank/DDBJ whole genome shotgun (WGS) entry which is preliminary data.</text>
</comment>
<sequence length="93" mass="10254">MPVEYRPRWHPFLAADEREPGVWTLVDSMGCDYARVRIVRVGSEVGYLAESDTRLVGRYRTLRAALEAAHHVFVRSHALGGAPNGGKGYVAGT</sequence>
<gene>
    <name evidence="1" type="ORF">RH861_07080</name>
</gene>
<reference evidence="2" key="1">
    <citation type="submission" date="2023-07" db="EMBL/GenBank/DDBJ databases">
        <title>Description of three actinobacteria isolated from air of manufacturing shop in a pharmaceutical factory.</title>
        <authorList>
            <person name="Zhang D.-F."/>
        </authorList>
    </citation>
    <scope>NUCLEOTIDE SEQUENCE [LARGE SCALE GENOMIC DNA]</scope>
    <source>
        <strain evidence="2">CCTCC AB 2011122</strain>
    </source>
</reference>
<dbReference type="EMBL" id="JAVKGS010000002">
    <property type="protein sequence ID" value="MDR5691825.1"/>
    <property type="molecule type" value="Genomic_DNA"/>
</dbReference>
<proteinExistence type="predicted"/>
<dbReference type="RefSeq" id="WP_310520415.1">
    <property type="nucleotide sequence ID" value="NZ_BAABBS010000002.1"/>
</dbReference>